<comment type="caution">
    <text evidence="2">The sequence shown here is derived from an EMBL/GenBank/DDBJ whole genome shotgun (WGS) entry which is preliminary data.</text>
</comment>
<keyword evidence="3" id="KW-1185">Reference proteome</keyword>
<evidence type="ECO:0000313" key="2">
    <source>
        <dbReference type="EMBL" id="KAF1386966.1"/>
    </source>
</evidence>
<name>A0A6A5EXW3_PERFL</name>
<dbReference type="AlphaFoldDB" id="A0A6A5EXW3"/>
<feature type="region of interest" description="Disordered" evidence="1">
    <location>
        <begin position="78"/>
        <end position="97"/>
    </location>
</feature>
<gene>
    <name evidence="2" type="ORF">PFLUV_G00100350</name>
</gene>
<dbReference type="EMBL" id="VHII01000008">
    <property type="protein sequence ID" value="KAF1386966.1"/>
    <property type="molecule type" value="Genomic_DNA"/>
</dbReference>
<proteinExistence type="predicted"/>
<organism evidence="2 3">
    <name type="scientific">Perca fluviatilis</name>
    <name type="common">European perch</name>
    <dbReference type="NCBI Taxonomy" id="8168"/>
    <lineage>
        <taxon>Eukaryota</taxon>
        <taxon>Metazoa</taxon>
        <taxon>Chordata</taxon>
        <taxon>Craniata</taxon>
        <taxon>Vertebrata</taxon>
        <taxon>Euteleostomi</taxon>
        <taxon>Actinopterygii</taxon>
        <taxon>Neopterygii</taxon>
        <taxon>Teleostei</taxon>
        <taxon>Neoteleostei</taxon>
        <taxon>Acanthomorphata</taxon>
        <taxon>Eupercaria</taxon>
        <taxon>Perciformes</taxon>
        <taxon>Percoidei</taxon>
        <taxon>Percidae</taxon>
        <taxon>Percinae</taxon>
        <taxon>Perca</taxon>
    </lineage>
</organism>
<feature type="compositionally biased region" description="Polar residues" evidence="1">
    <location>
        <begin position="86"/>
        <end position="97"/>
    </location>
</feature>
<evidence type="ECO:0000313" key="3">
    <source>
        <dbReference type="Proteomes" id="UP000465112"/>
    </source>
</evidence>
<evidence type="ECO:0000256" key="1">
    <source>
        <dbReference type="SAM" id="MobiDB-lite"/>
    </source>
</evidence>
<reference evidence="2 3" key="1">
    <citation type="submission" date="2019-06" db="EMBL/GenBank/DDBJ databases">
        <title>A chromosome-scale genome assembly of the European perch, Perca fluviatilis.</title>
        <authorList>
            <person name="Roques C."/>
            <person name="Zahm M."/>
            <person name="Cabau C."/>
            <person name="Klopp C."/>
            <person name="Bouchez O."/>
            <person name="Donnadieu C."/>
            <person name="Kuhl H."/>
            <person name="Gislard M."/>
            <person name="Guendouz S."/>
            <person name="Journot L."/>
            <person name="Haffray P."/>
            <person name="Bestin A."/>
            <person name="Morvezen R."/>
            <person name="Feron R."/>
            <person name="Wen M."/>
            <person name="Jouanno E."/>
            <person name="Herpin A."/>
            <person name="Schartl M."/>
            <person name="Postlethwait J."/>
            <person name="Schaerlinger B."/>
            <person name="Chardard D."/>
            <person name="Lecocq T."/>
            <person name="Poncet C."/>
            <person name="Jaffrelo L."/>
            <person name="Lampietro C."/>
            <person name="Guiguen Y."/>
        </authorList>
    </citation>
    <scope>NUCLEOTIDE SEQUENCE [LARGE SCALE GENOMIC DNA]</scope>
    <source>
        <tissue evidence="2">Blood</tissue>
    </source>
</reference>
<protein>
    <submittedName>
        <fullName evidence="2">Uncharacterized protein</fullName>
    </submittedName>
</protein>
<sequence length="97" mass="11299">MQSFLSRCLSSLSFFLFVEEWRRLETRRQQIDRFTDGDVFSAVRPGTLIDFTRGCIQLRNSIQLKSFCRVTLKSAEGKEKFHSPDPGNNSLTRSRFC</sequence>
<dbReference type="Proteomes" id="UP000465112">
    <property type="component" value="Chromosome 8"/>
</dbReference>
<accession>A0A6A5EXW3</accession>